<dbReference type="CDD" id="cd00185">
    <property type="entry name" value="TNFRSF"/>
    <property type="match status" value="1"/>
</dbReference>
<keyword evidence="5" id="KW-1185">Reference proteome</keyword>
<dbReference type="SUPFAM" id="SSF57184">
    <property type="entry name" value="Growth factor receptor domain"/>
    <property type="match status" value="1"/>
</dbReference>
<evidence type="ECO:0008006" key="6">
    <source>
        <dbReference type="Google" id="ProtNLM"/>
    </source>
</evidence>
<keyword evidence="1" id="KW-0812">Transmembrane</keyword>
<evidence type="ECO:0000313" key="5">
    <source>
        <dbReference type="Proteomes" id="UP000186817"/>
    </source>
</evidence>
<protein>
    <recommendedName>
        <fullName evidence="6">Tyrosine-protein kinase ephrin type A/B receptor-like domain-containing protein</fullName>
    </recommendedName>
</protein>
<dbReference type="Pfam" id="PF07699">
    <property type="entry name" value="Ephrin_rec_like"/>
    <property type="match status" value="1"/>
</dbReference>
<dbReference type="SUPFAM" id="SSF53850">
    <property type="entry name" value="Periplasmic binding protein-like II"/>
    <property type="match status" value="1"/>
</dbReference>
<feature type="transmembrane region" description="Helical" evidence="1">
    <location>
        <begin position="955"/>
        <end position="973"/>
    </location>
</feature>
<dbReference type="AlphaFoldDB" id="A0A1Q9EI51"/>
<feature type="transmembrane region" description="Helical" evidence="1">
    <location>
        <begin position="49"/>
        <end position="71"/>
    </location>
</feature>
<dbReference type="InterPro" id="IPR011641">
    <property type="entry name" value="Tyr-kin_ephrin_A/B_rcpt-like"/>
</dbReference>
<gene>
    <name evidence="4" type="ORF">AK812_SmicGene9662</name>
</gene>
<dbReference type="EMBL" id="LSRX01000148">
    <property type="protein sequence ID" value="OLQ07047.1"/>
    <property type="molecule type" value="Genomic_DNA"/>
</dbReference>
<dbReference type="Proteomes" id="UP000186817">
    <property type="component" value="Unassembled WGS sequence"/>
</dbReference>
<dbReference type="GO" id="GO:0022857">
    <property type="term" value="F:transmembrane transporter activity"/>
    <property type="evidence" value="ECO:0007669"/>
    <property type="project" value="InterPro"/>
</dbReference>
<feature type="domain" description="Tyrosine-protein kinase ephrin type A/B receptor-like" evidence="3">
    <location>
        <begin position="536"/>
        <end position="583"/>
    </location>
</feature>
<dbReference type="Pfam" id="PF04069">
    <property type="entry name" value="OpuAC"/>
    <property type="match status" value="1"/>
</dbReference>
<dbReference type="PANTHER" id="PTHR46967">
    <property type="entry name" value="INSULIN-LIKE GROWTH FACTOR BINDING PROTEIN,N-TERMINAL"/>
    <property type="match status" value="1"/>
</dbReference>
<dbReference type="OMA" id="KAYENAW"/>
<feature type="transmembrane region" description="Helical" evidence="1">
    <location>
        <begin position="927"/>
        <end position="949"/>
    </location>
</feature>
<feature type="domain" description="ABC-type glycine betaine transport system substrate-binding" evidence="2">
    <location>
        <begin position="356"/>
        <end position="449"/>
    </location>
</feature>
<dbReference type="InterPro" id="IPR009030">
    <property type="entry name" value="Growth_fac_rcpt_cys_sf"/>
</dbReference>
<feature type="transmembrane region" description="Helical" evidence="1">
    <location>
        <begin position="728"/>
        <end position="755"/>
    </location>
</feature>
<proteinExistence type="predicted"/>
<feature type="transmembrane region" description="Helical" evidence="1">
    <location>
        <begin position="985"/>
        <end position="1003"/>
    </location>
</feature>
<keyword evidence="1" id="KW-1133">Transmembrane helix</keyword>
<evidence type="ECO:0000259" key="3">
    <source>
        <dbReference type="Pfam" id="PF07699"/>
    </source>
</evidence>
<evidence type="ECO:0000256" key="1">
    <source>
        <dbReference type="SAM" id="Phobius"/>
    </source>
</evidence>
<accession>A0A1Q9EI51</accession>
<feature type="transmembrane region" description="Helical" evidence="1">
    <location>
        <begin position="697"/>
        <end position="716"/>
    </location>
</feature>
<dbReference type="SMART" id="SM01411">
    <property type="entry name" value="Ephrin_rec_like"/>
    <property type="match status" value="2"/>
</dbReference>
<feature type="transmembrane region" description="Helical" evidence="1">
    <location>
        <begin position="1023"/>
        <end position="1044"/>
    </location>
</feature>
<evidence type="ECO:0000259" key="2">
    <source>
        <dbReference type="Pfam" id="PF04069"/>
    </source>
</evidence>
<dbReference type="PANTHER" id="PTHR46967:SF2">
    <property type="entry name" value="SUSHI, VON WILLEBRAND FACTOR TYPE A, EGF AND PENTRAXIN DOMAIN-CONTAINING PROTEIN 1-LIKE"/>
    <property type="match status" value="1"/>
</dbReference>
<feature type="transmembrane region" description="Helical" evidence="1">
    <location>
        <begin position="789"/>
        <end position="807"/>
    </location>
</feature>
<organism evidence="4 5">
    <name type="scientific">Symbiodinium microadriaticum</name>
    <name type="common">Dinoflagellate</name>
    <name type="synonym">Zooxanthella microadriatica</name>
    <dbReference type="NCBI Taxonomy" id="2951"/>
    <lineage>
        <taxon>Eukaryota</taxon>
        <taxon>Sar</taxon>
        <taxon>Alveolata</taxon>
        <taxon>Dinophyceae</taxon>
        <taxon>Suessiales</taxon>
        <taxon>Symbiodiniaceae</taxon>
        <taxon>Symbiodinium</taxon>
    </lineage>
</organism>
<reference evidence="4 5" key="1">
    <citation type="submission" date="2016-02" db="EMBL/GenBank/DDBJ databases">
        <title>Genome analysis of coral dinoflagellate symbionts highlights evolutionary adaptations to a symbiotic lifestyle.</title>
        <authorList>
            <person name="Aranda M."/>
            <person name="Li Y."/>
            <person name="Liew Y.J."/>
            <person name="Baumgarten S."/>
            <person name="Simakov O."/>
            <person name="Wilson M."/>
            <person name="Piel J."/>
            <person name="Ashoor H."/>
            <person name="Bougouffa S."/>
            <person name="Bajic V.B."/>
            <person name="Ryu T."/>
            <person name="Ravasi T."/>
            <person name="Bayer T."/>
            <person name="Micklem G."/>
            <person name="Kim H."/>
            <person name="Bhak J."/>
            <person name="Lajeunesse T.C."/>
            <person name="Voolstra C.R."/>
        </authorList>
    </citation>
    <scope>NUCLEOTIDE SEQUENCE [LARGE SCALE GENOMIC DNA]</scope>
    <source>
        <strain evidence="4 5">CCMP2467</strain>
    </source>
</reference>
<keyword evidence="1" id="KW-0472">Membrane</keyword>
<comment type="caution">
    <text evidence="4">The sequence shown here is derived from an EMBL/GenBank/DDBJ whole genome shotgun (WGS) entry which is preliminary data.</text>
</comment>
<evidence type="ECO:0000313" key="4">
    <source>
        <dbReference type="EMBL" id="OLQ07047.1"/>
    </source>
</evidence>
<feature type="transmembrane region" description="Helical" evidence="1">
    <location>
        <begin position="883"/>
        <end position="906"/>
    </location>
</feature>
<dbReference type="Gene3D" id="3.40.190.10">
    <property type="entry name" value="Periplasmic binding protein-like II"/>
    <property type="match status" value="1"/>
</dbReference>
<dbReference type="OrthoDB" id="418383at2759"/>
<sequence>MPLCEDRVTTWSPRGRLLRGNSGRVLESEKAVASVEKTSWVPIRSETQILAFSTPHGMLAVAFVLVFFNLFQVGAPACLPNPRSLSQRRNVTHDGESYPIGLWVNDWDAAYVTSGVVHILIEELLGYNVIETGPGPGTLNAFYALMGCARPLNLSDAGCGSGVTYNHINVEQWSEDYAKEWSEIQAKYPSRAPLDLGSMGYDGAISAYFPRSVLAESHFQDGNVLEHYRGWNASWSRNEKYFDTLDSINRSQMHPCNETRFMSSQPNEDYLRVTGDSEGLRALANGDLISHCPDGYFWLPPACRANPARCIPYLTGALGWWGVDDMMQKATAFDMPIAIGVARNWAEMPLHVKSTFYWWVPDATFLDLDPVGITFPPYDFNAYMRGDKRTAAASSAITKLVSQDLSTLAPNVEEFIRGLRFNMNDVMDMMRDKKATGDSHTDVACRWLQSNPQSWASWLPDKTKCFPGFGLYDTDRMQFASSRNDLTFLECRACESGRFSSRLDDEQGLTYECRPCEPGTSQPSGAALSCDPCQLGEYQNSSGSQSCLRCDIGFYQDRRGSPMCRQCPGGTTLGFGSVSLADCGCKAGFINVESGVDNLSCVECGEGLDCPALASRESLLSGASGLGEQFVPKLLENFYSQAEDPLAVFRCMGDLRCPGGKPGSCAGGLQGTACTYCQEGKTWDDEKGCMECSPLQMLGWIAGVAMVCIGLIVAYYSLTSQNTAKASVLFTTACAFGMTITALQSVGIIGMMTVALPEGIAGIYAFLQVFLLDIDSLGFSCLAGNIVPLRYIASASFFPAIVLYLLICRKLSGLLPSKWRWEASKTWSTIGAMLQVGFSTMSTIALAPMTCFSHPNGVHSVLKYPGIQCGTMDHTFMVMAGSLLLLFGVLGFLCICIYAVCVVPKWSSGGEHDKVKAFRFLLGRFRLDSWWFGALLLARGPLMSLPIAMATDYPPVQVVSVMLVFLIFLIIEVRSWPWKVPLLNVLDGFIGLCIILLVVSNALQVDAVEGIMQQFGNTFSSCVMGLLGLSMLLLLIMTTAALFYQTALGGQQELCVFNLQTLPSSVLVSSSLLTTASQLVQMDGLELQQVLNSLAIYDINLLLNSMSLLATEVTPSSESAFHFKRRIRSSSFAVRSTRVATPVFPEDKASKAEDVPGRLKQVKLLPEAFRDPKAYENAWPLQLVGAPYRNP</sequence>
<dbReference type="InterPro" id="IPR007210">
    <property type="entry name" value="ABC_Gly_betaine_transp_sub-bd"/>
</dbReference>
<name>A0A1Q9EI51_SYMMI</name>
<dbReference type="Gene3D" id="2.10.50.10">
    <property type="entry name" value="Tumor Necrosis Factor Receptor, subunit A, domain 2"/>
    <property type="match status" value="1"/>
</dbReference>
<dbReference type="GO" id="GO:0043190">
    <property type="term" value="C:ATP-binding cassette (ABC) transporter complex"/>
    <property type="evidence" value="ECO:0007669"/>
    <property type="project" value="InterPro"/>
</dbReference>